<keyword evidence="1" id="KW-0472">Membrane</keyword>
<feature type="transmembrane region" description="Helical" evidence="1">
    <location>
        <begin position="81"/>
        <end position="102"/>
    </location>
</feature>
<keyword evidence="1" id="KW-0812">Transmembrane</keyword>
<dbReference type="AlphaFoldDB" id="A0AAD4KGN5"/>
<protein>
    <recommendedName>
        <fullName evidence="2">DUF7702 domain-containing protein</fullName>
    </recommendedName>
</protein>
<dbReference type="PANTHER" id="PTHR42109:SF2">
    <property type="entry name" value="INTEGRAL MEMBRANE PROTEIN"/>
    <property type="match status" value="1"/>
</dbReference>
<dbReference type="GeneID" id="70251616"/>
<evidence type="ECO:0000256" key="1">
    <source>
        <dbReference type="SAM" id="Phobius"/>
    </source>
</evidence>
<feature type="transmembrane region" description="Helical" evidence="1">
    <location>
        <begin position="285"/>
        <end position="306"/>
    </location>
</feature>
<keyword evidence="4" id="KW-1185">Reference proteome</keyword>
<evidence type="ECO:0000259" key="2">
    <source>
        <dbReference type="Pfam" id="PF24800"/>
    </source>
</evidence>
<evidence type="ECO:0000313" key="4">
    <source>
        <dbReference type="Proteomes" id="UP001201262"/>
    </source>
</evidence>
<feature type="domain" description="DUF7702" evidence="2">
    <location>
        <begin position="2"/>
        <end position="99"/>
    </location>
</feature>
<proteinExistence type="predicted"/>
<feature type="domain" description="DUF7702" evidence="2">
    <location>
        <begin position="143"/>
        <end position="307"/>
    </location>
</feature>
<dbReference type="InterPro" id="IPR056119">
    <property type="entry name" value="DUF7702"/>
</dbReference>
<gene>
    <name evidence="3" type="ORF">BGW36DRAFT_433862</name>
</gene>
<comment type="caution">
    <text evidence="3">The sequence shown here is derived from an EMBL/GenBank/DDBJ whole genome shotgun (WGS) entry which is preliminary data.</text>
</comment>
<reference evidence="3" key="1">
    <citation type="submission" date="2021-12" db="EMBL/GenBank/DDBJ databases">
        <title>Convergent genome expansion in fungi linked to evolution of root-endophyte symbiosis.</title>
        <authorList>
            <consortium name="DOE Joint Genome Institute"/>
            <person name="Ke Y.-H."/>
            <person name="Bonito G."/>
            <person name="Liao H.-L."/>
            <person name="Looney B."/>
            <person name="Rojas-Flechas A."/>
            <person name="Nash J."/>
            <person name="Hameed K."/>
            <person name="Schadt C."/>
            <person name="Martin F."/>
            <person name="Crous P.W."/>
            <person name="Miettinen O."/>
            <person name="Magnuson J.K."/>
            <person name="Labbe J."/>
            <person name="Jacobson D."/>
            <person name="Doktycz M.J."/>
            <person name="Veneault-Fourrey C."/>
            <person name="Kuo A."/>
            <person name="Mondo S."/>
            <person name="Calhoun S."/>
            <person name="Riley R."/>
            <person name="Ohm R."/>
            <person name="LaButti K."/>
            <person name="Andreopoulos B."/>
            <person name="Pangilinan J."/>
            <person name="Nolan M."/>
            <person name="Tritt A."/>
            <person name="Clum A."/>
            <person name="Lipzen A."/>
            <person name="Daum C."/>
            <person name="Barry K."/>
            <person name="Grigoriev I.V."/>
            <person name="Vilgalys R."/>
        </authorList>
    </citation>
    <scope>NUCLEOTIDE SEQUENCE</scope>
    <source>
        <strain evidence="3">PMI_201</strain>
    </source>
</reference>
<dbReference type="RefSeq" id="XP_046065523.1">
    <property type="nucleotide sequence ID" value="XM_046221329.1"/>
</dbReference>
<feature type="transmembrane region" description="Helical" evidence="1">
    <location>
        <begin position="189"/>
        <end position="212"/>
    </location>
</feature>
<evidence type="ECO:0000313" key="3">
    <source>
        <dbReference type="EMBL" id="KAH8689097.1"/>
    </source>
</evidence>
<dbReference type="Proteomes" id="UP001201262">
    <property type="component" value="Unassembled WGS sequence"/>
</dbReference>
<sequence>MEAHEVLSCVELVIYILLFPLVSFLAVYYLCLTRREKQTAWLFLNAFTVAKIAGPAIAIYLDSSNTNSTGGSVKLQIASQILNQIALGPLLSATLSFVNTSVSRRLPLSPRNQDIAVESNQTQRNYYSYLPLQSRNQNGEGEGKFIPIVLRLIHPIIVCGLVLGIYGGVKRSPDSSTGETNADDYKSGVTFSKVSSVLFLVAIATLYGTVLLKQCHQTRSKRAHGGFETGSFVPESMMLVLILPLLFVRVIYSLLYSFNLNMVETLSTQSVKTVPSKYDPANGSWVIYLLLGLVPQVTVVTSYTIYGTLSWIKDRSGA</sequence>
<dbReference type="PANTHER" id="PTHR42109">
    <property type="entry name" value="UNPLACED GENOMIC SCAFFOLD UM_SCAF_CONTIG_1.265, WHOLE GENOME SHOTGUN SEQUENCE"/>
    <property type="match status" value="1"/>
</dbReference>
<feature type="transmembrane region" description="Helical" evidence="1">
    <location>
        <begin position="232"/>
        <end position="252"/>
    </location>
</feature>
<dbReference type="EMBL" id="JAJTJA010000016">
    <property type="protein sequence ID" value="KAH8689097.1"/>
    <property type="molecule type" value="Genomic_DNA"/>
</dbReference>
<keyword evidence="1" id="KW-1133">Transmembrane helix</keyword>
<feature type="transmembrane region" description="Helical" evidence="1">
    <location>
        <begin position="42"/>
        <end position="61"/>
    </location>
</feature>
<feature type="transmembrane region" description="Helical" evidence="1">
    <location>
        <begin position="148"/>
        <end position="169"/>
    </location>
</feature>
<dbReference type="Pfam" id="PF24800">
    <property type="entry name" value="DUF7702"/>
    <property type="match status" value="2"/>
</dbReference>
<organism evidence="3 4">
    <name type="scientific">Talaromyces proteolyticus</name>
    <dbReference type="NCBI Taxonomy" id="1131652"/>
    <lineage>
        <taxon>Eukaryota</taxon>
        <taxon>Fungi</taxon>
        <taxon>Dikarya</taxon>
        <taxon>Ascomycota</taxon>
        <taxon>Pezizomycotina</taxon>
        <taxon>Eurotiomycetes</taxon>
        <taxon>Eurotiomycetidae</taxon>
        <taxon>Eurotiales</taxon>
        <taxon>Trichocomaceae</taxon>
        <taxon>Talaromyces</taxon>
        <taxon>Talaromyces sect. Bacilispori</taxon>
    </lineage>
</organism>
<name>A0AAD4KGN5_9EURO</name>
<feature type="transmembrane region" description="Helical" evidence="1">
    <location>
        <begin position="12"/>
        <end position="30"/>
    </location>
</feature>
<accession>A0AAD4KGN5</accession>